<name>A0A6L2M992_TANCI</name>
<dbReference type="AlphaFoldDB" id="A0A6L2M992"/>
<proteinExistence type="predicted"/>
<evidence type="ECO:0000256" key="1">
    <source>
        <dbReference type="SAM" id="Coils"/>
    </source>
</evidence>
<organism evidence="4">
    <name type="scientific">Tanacetum cinerariifolium</name>
    <name type="common">Dalmatian daisy</name>
    <name type="synonym">Chrysanthemum cinerariifolium</name>
    <dbReference type="NCBI Taxonomy" id="118510"/>
    <lineage>
        <taxon>Eukaryota</taxon>
        <taxon>Viridiplantae</taxon>
        <taxon>Streptophyta</taxon>
        <taxon>Embryophyta</taxon>
        <taxon>Tracheophyta</taxon>
        <taxon>Spermatophyta</taxon>
        <taxon>Magnoliopsida</taxon>
        <taxon>eudicotyledons</taxon>
        <taxon>Gunneridae</taxon>
        <taxon>Pentapetalae</taxon>
        <taxon>asterids</taxon>
        <taxon>campanulids</taxon>
        <taxon>Asterales</taxon>
        <taxon>Asteraceae</taxon>
        <taxon>Asteroideae</taxon>
        <taxon>Anthemideae</taxon>
        <taxon>Anthemidinae</taxon>
        <taxon>Tanacetum</taxon>
    </lineage>
</organism>
<feature type="compositionally biased region" description="Polar residues" evidence="2">
    <location>
        <begin position="851"/>
        <end position="867"/>
    </location>
</feature>
<dbReference type="EMBL" id="BKCJ010006123">
    <property type="protein sequence ID" value="GEU70488.1"/>
    <property type="molecule type" value="Genomic_DNA"/>
</dbReference>
<accession>A0A6L2M992</accession>
<feature type="region of interest" description="Disordered" evidence="2">
    <location>
        <begin position="259"/>
        <end position="293"/>
    </location>
</feature>
<feature type="compositionally biased region" description="Low complexity" evidence="2">
    <location>
        <begin position="280"/>
        <end position="293"/>
    </location>
</feature>
<dbReference type="PANTHER" id="PTHR11439">
    <property type="entry name" value="GAG-POL-RELATED RETROTRANSPOSON"/>
    <property type="match status" value="1"/>
</dbReference>
<evidence type="ECO:0000313" key="4">
    <source>
        <dbReference type="EMBL" id="GEU70488.1"/>
    </source>
</evidence>
<dbReference type="PANTHER" id="PTHR11439:SF495">
    <property type="entry name" value="REVERSE TRANSCRIPTASE, RNA-DEPENDENT DNA POLYMERASE-RELATED"/>
    <property type="match status" value="1"/>
</dbReference>
<dbReference type="InterPro" id="IPR013103">
    <property type="entry name" value="RVT_2"/>
</dbReference>
<evidence type="ECO:0000256" key="2">
    <source>
        <dbReference type="SAM" id="MobiDB-lite"/>
    </source>
</evidence>
<gene>
    <name evidence="4" type="ORF">Tci_042466</name>
</gene>
<feature type="region of interest" description="Disordered" evidence="2">
    <location>
        <begin position="838"/>
        <end position="870"/>
    </location>
</feature>
<feature type="domain" description="Reverse transcriptase Ty1/copia-type" evidence="3">
    <location>
        <begin position="390"/>
        <end position="490"/>
    </location>
</feature>
<sequence length="943" mass="106700">MSRQLAEMNNNVLRLQEKILEKETKILELEGCVSNKDVEIEKCLERFNECENNLHKIRQTNQTIHMIMPSKDTLYNGQKEIGFENPSYFKKANDLRPSLYDENIIGVGHSKLNKDVKRYSRKDLLSCNNSHLGETSCAYVCNDDMNVSFNSRLYDWFDENNWFIFDDESVRISSISRFPFRKKPRDSLNIVQICLWIINSGCSKHMTDEASEVIISFIKKTQVNFQLQDQHVRTDNGMDFENKTLAKFFDEITKSSTTNVETSNVEVPSNEEEVFHESSESFQEESSSSSLNDDVQQSLKEVRVPSSNIQSVSNNMIPNVVETKDHPLHKIIGDPKLSVRIRGQLANSCLFSCLLSSIEPTNMAEALRDANWVSAMQQELDQFARLKVWRLVPRPEEVGYSQQEGIDYDETFAPVARIEAIRLFLAYAAHKDFTVFQMNVKTVFLNGILKEEVYAGQPSGFVTKQYPNHMYALDQALYDLKQPHRACKPDIMFATCMCARYQANPNEHHVSAVKRIFRYLKGTINLGLWYPKDSGFDLTANSDAYHAGCHLDLEKSTSSTNKLNVAYIVSTATGHSSQAQGSLSYADELMFSFFANRSSTPHLDKEDLEKIDQDDLEEMDLKWQLVMTKTRLGVLIVIEEATLPGIADQLGIQGTKIEMMGMQDTYEEIMLSFKILQAPQAQILREEVTETVFDNRSSDEKNSVANDRFKKGEGYHSLAPPLTGNYMPPKPDLSFAGLDDSNYKFKISETFTSLAKDEKDAPKTSTVCVENPKEDRSSASLIKDWETDSDDDSVFTPEPIPVKIDFVKASESVKHIKPVESVKHVKLIESVKHAKPVTPVKTAEQTEKSKNFSSSPQDINGNASPQDNVDAGKKVFDQRYIVFPLWSSIFSTYKSSDDKLADDKPKDDTAAAASAAFLADSKSSLSSVSIFLIIADRFSRKNV</sequence>
<feature type="compositionally biased region" description="Low complexity" evidence="2">
    <location>
        <begin position="259"/>
        <end position="268"/>
    </location>
</feature>
<protein>
    <recommendedName>
        <fullName evidence="3">Reverse transcriptase Ty1/copia-type domain-containing protein</fullName>
    </recommendedName>
</protein>
<comment type="caution">
    <text evidence="4">The sequence shown here is derived from an EMBL/GenBank/DDBJ whole genome shotgun (WGS) entry which is preliminary data.</text>
</comment>
<keyword evidence="1" id="KW-0175">Coiled coil</keyword>
<dbReference type="Pfam" id="PF07727">
    <property type="entry name" value="RVT_2"/>
    <property type="match status" value="1"/>
</dbReference>
<reference evidence="4" key="1">
    <citation type="journal article" date="2019" name="Sci. Rep.">
        <title>Draft genome of Tanacetum cinerariifolium, the natural source of mosquito coil.</title>
        <authorList>
            <person name="Yamashiro T."/>
            <person name="Shiraishi A."/>
            <person name="Satake H."/>
            <person name="Nakayama K."/>
        </authorList>
    </citation>
    <scope>NUCLEOTIDE SEQUENCE</scope>
</reference>
<evidence type="ECO:0000259" key="3">
    <source>
        <dbReference type="Pfam" id="PF07727"/>
    </source>
</evidence>
<feature type="coiled-coil region" evidence="1">
    <location>
        <begin position="5"/>
        <end position="60"/>
    </location>
</feature>